<dbReference type="InterPro" id="IPR002104">
    <property type="entry name" value="Integrase_catalytic"/>
</dbReference>
<keyword evidence="1" id="KW-0238">DNA-binding</keyword>
<dbReference type="PROSITE" id="PS51898">
    <property type="entry name" value="TYR_RECOMBINASE"/>
    <property type="match status" value="1"/>
</dbReference>
<accession>A0A6C2YL86</accession>
<keyword evidence="6" id="KW-1185">Reference proteome</keyword>
<evidence type="ECO:0000313" key="5">
    <source>
        <dbReference type="EMBL" id="VIP02137.1"/>
    </source>
</evidence>
<dbReference type="Proteomes" id="UP000464378">
    <property type="component" value="Chromosome"/>
</dbReference>
<feature type="domain" description="Tyr recombinase" evidence="4">
    <location>
        <begin position="188"/>
        <end position="367"/>
    </location>
</feature>
<dbReference type="KEGG" id="tim:GMBLW1_18230"/>
<dbReference type="EMBL" id="LR586016">
    <property type="protein sequence ID" value="VIP02137.1"/>
    <property type="molecule type" value="Genomic_DNA"/>
</dbReference>
<reference evidence="5" key="1">
    <citation type="submission" date="2019-04" db="EMBL/GenBank/DDBJ databases">
        <authorList>
            <consortium name="Science for Life Laboratories"/>
        </authorList>
    </citation>
    <scope>NUCLEOTIDE SEQUENCE</scope>
    <source>
        <strain evidence="5">MBLW1</strain>
    </source>
</reference>
<dbReference type="InterPro" id="IPR010998">
    <property type="entry name" value="Integrase_recombinase_N"/>
</dbReference>
<proteinExistence type="predicted"/>
<dbReference type="GO" id="GO:0015074">
    <property type="term" value="P:DNA integration"/>
    <property type="evidence" value="ECO:0007669"/>
    <property type="project" value="InterPro"/>
</dbReference>
<evidence type="ECO:0000256" key="3">
    <source>
        <dbReference type="SAM" id="MobiDB-lite"/>
    </source>
</evidence>
<sequence>MASLVNDPNGTRRIQFLSSDRKRKTIRLGKISKKDAESVRRHVEMILAAQLSGQPLPRETAVWLDAIGEQLKEKLAAVDLIVLEERFTVEQWLTQWIEGRVRAGHKPTSIRTWRQTVDLLIRLFGHRRLESICHADAETFLDAMADLRPSTRHKRLGHAKTMWGEAARQFKRPHPWEHASCKGGNPSERRTYVSNEDIHKVIEHCPNLWWRLLVAFARYTGMRVPSEPFSLRWGDIDWGRGRIVLESPKTGIRTIPIFPLLRPHLEAAWDATPEGTEFVMPEDFRQRAAGADGWAGANLRTTLAKVVRRAGLTPWPRIWHALRASCESDLAANFPLAVVTKWIGNTQAVAMRHYIDTTDSSFDAAQQWTPPPKAAQKAAHSEAISDDLERSPKSETSQKQGEFHTTSGFHCDTQTNSRKRMGIEPTSGGDTTR</sequence>
<evidence type="ECO:0000313" key="6">
    <source>
        <dbReference type="Proteomes" id="UP000464378"/>
    </source>
</evidence>
<dbReference type="SUPFAM" id="SSF56349">
    <property type="entry name" value="DNA breaking-rejoining enzymes"/>
    <property type="match status" value="1"/>
</dbReference>
<feature type="compositionally biased region" description="Polar residues" evidence="3">
    <location>
        <begin position="394"/>
        <end position="416"/>
    </location>
</feature>
<organism evidence="5">
    <name type="scientific">Tuwongella immobilis</name>
    <dbReference type="NCBI Taxonomy" id="692036"/>
    <lineage>
        <taxon>Bacteria</taxon>
        <taxon>Pseudomonadati</taxon>
        <taxon>Planctomycetota</taxon>
        <taxon>Planctomycetia</taxon>
        <taxon>Gemmatales</taxon>
        <taxon>Gemmataceae</taxon>
        <taxon>Tuwongella</taxon>
    </lineage>
</organism>
<evidence type="ECO:0000256" key="1">
    <source>
        <dbReference type="ARBA" id="ARBA00023125"/>
    </source>
</evidence>
<dbReference type="Pfam" id="PF00589">
    <property type="entry name" value="Phage_integrase"/>
    <property type="match status" value="1"/>
</dbReference>
<feature type="region of interest" description="Disordered" evidence="3">
    <location>
        <begin position="363"/>
        <end position="433"/>
    </location>
</feature>
<dbReference type="InterPro" id="IPR011010">
    <property type="entry name" value="DNA_brk_join_enz"/>
</dbReference>
<dbReference type="InterPro" id="IPR013762">
    <property type="entry name" value="Integrase-like_cat_sf"/>
</dbReference>
<name>A0A6C2YL86_9BACT</name>
<dbReference type="GO" id="GO:0003677">
    <property type="term" value="F:DNA binding"/>
    <property type="evidence" value="ECO:0007669"/>
    <property type="project" value="UniProtKB-KW"/>
</dbReference>
<dbReference type="AlphaFoldDB" id="A0A6C2YL86"/>
<keyword evidence="2" id="KW-0233">DNA recombination</keyword>
<gene>
    <name evidence="5" type="ORF">GMBLW1_18230</name>
</gene>
<dbReference type="EMBL" id="LR593887">
    <property type="protein sequence ID" value="VTS00497.1"/>
    <property type="molecule type" value="Genomic_DNA"/>
</dbReference>
<dbReference type="GO" id="GO:0006310">
    <property type="term" value="P:DNA recombination"/>
    <property type="evidence" value="ECO:0007669"/>
    <property type="project" value="UniProtKB-KW"/>
</dbReference>
<evidence type="ECO:0000256" key="2">
    <source>
        <dbReference type="ARBA" id="ARBA00023172"/>
    </source>
</evidence>
<dbReference type="Gene3D" id="1.10.150.130">
    <property type="match status" value="1"/>
</dbReference>
<evidence type="ECO:0000259" key="4">
    <source>
        <dbReference type="PROSITE" id="PS51898"/>
    </source>
</evidence>
<dbReference type="Gene3D" id="1.10.443.10">
    <property type="entry name" value="Intergrase catalytic core"/>
    <property type="match status" value="1"/>
</dbReference>
<protein>
    <recommendedName>
        <fullName evidence="4">Tyr recombinase domain-containing protein</fullName>
    </recommendedName>
</protein>
<dbReference type="InParanoid" id="A0A6C2YL86"/>